<dbReference type="InterPro" id="IPR056789">
    <property type="entry name" value="LRR_R13L1-DRL21"/>
</dbReference>
<keyword evidence="2" id="KW-0433">Leucine-rich repeat</keyword>
<sequence length="925" mass="105189">MPDPVTIAAVGWGISTAGWLVSPIISKLLNKCFSYLGPSPARKLKKLESKVLQLKLMLEAAETLPQRGELELWVKGLKSAFYEAEDILDAIDYQQLETRILSKIDDKSTASTNHKSALSCFGCKRKNFNVPIESKAKLKAIVNKIEKLINEGLKFLLLLNLPATCENINNISNNIVRSSTRRTQITSVPPSDVFGCDRDIEMIIRMLRDTPADGEPSSSRTKCFSVIGICGIPGSGKTTLAQCVFQKEREDDYFDHVMWIHVSNIFDVHTISTEMLEITSGRKREQLINLDMLQRELEEEIRGRRFFLVLDDVWYDKDPIQKQQLGQLLSPLKAGRMGSKVLVTTRNADAATSLGAQNPPVLISDLDEEDFFKMFMHHALDATNRDQAFQSVGREIAGKLGRLPLAASLVGGQLRIRPHIDFWRSSLNSDLLNDSMRALWWSYQQLEENVKKCFAYCSIFPRRRVLKRDELVHLWIAEGFVKTTDETEDVEGVGLRYFYDLLSTSFIQLKTKIGRAEFFTIHDLLHDLAESVAGSDIARFEKGVAPHIPQDTRHIFMESYDRTVFVEQILKLKTLRTLFISYSTESMTDIDFEHMLRNLKKLRVVRVSPPLSGTIPACIGELKHLRYLSFFGSHVLKMILPPTFTKLYNLQILSASEIRQLACANNEGLGYLENLRYITGWGFHFPDIGRLTSLRTLTNFTVGKIRGYEIQQLEHLDYLGDSLLIQGLQNIKSEAARQAKLVNKTRIKALELRWDAPDQYSSLMMENQNDQELNNSADPQEEVFEALLPPPYITSLKICNYRRSAYPGWLTGEQSPLTNLQNLVFKTCFGPSDEPPRLSESFRYLHTLIISTCNWKSLPENIECLTSLENLIVTDCWKIESLPRLPPSIKKFTLSNCNQSFTENCCAVGHPYCDIIDRIPETSIC</sequence>
<feature type="domain" description="AAA+ ATPase" evidence="7">
    <location>
        <begin position="223"/>
        <end position="381"/>
    </location>
</feature>
<keyword evidence="9" id="KW-1185">Reference proteome</keyword>
<dbReference type="EMBL" id="CM029044">
    <property type="protein sequence ID" value="KAG2606584.1"/>
    <property type="molecule type" value="Genomic_DNA"/>
</dbReference>
<comment type="similarity">
    <text evidence="1">Belongs to the disease resistance NB-LRR family.</text>
</comment>
<evidence type="ECO:0000256" key="1">
    <source>
        <dbReference type="ARBA" id="ARBA00008894"/>
    </source>
</evidence>
<dbReference type="Pfam" id="PF23559">
    <property type="entry name" value="WHD_DRP"/>
    <property type="match status" value="1"/>
</dbReference>
<dbReference type="FunFam" id="1.10.10.10:FF:000322">
    <property type="entry name" value="Probable disease resistance protein At1g63360"/>
    <property type="match status" value="1"/>
</dbReference>
<dbReference type="Pfam" id="PF18052">
    <property type="entry name" value="Rx_N"/>
    <property type="match status" value="1"/>
</dbReference>
<reference evidence="8" key="1">
    <citation type="submission" date="2020-05" db="EMBL/GenBank/DDBJ databases">
        <title>WGS assembly of Panicum virgatum.</title>
        <authorList>
            <person name="Lovell J.T."/>
            <person name="Jenkins J."/>
            <person name="Shu S."/>
            <person name="Juenger T.E."/>
            <person name="Schmutz J."/>
        </authorList>
    </citation>
    <scope>NUCLEOTIDE SEQUENCE</scope>
    <source>
        <strain evidence="8">AP13</strain>
    </source>
</reference>
<evidence type="ECO:0000259" key="7">
    <source>
        <dbReference type="SMART" id="SM00382"/>
    </source>
</evidence>
<dbReference type="GO" id="GO:0002758">
    <property type="term" value="P:innate immune response-activating signaling pathway"/>
    <property type="evidence" value="ECO:0007669"/>
    <property type="project" value="UniProtKB-ARBA"/>
</dbReference>
<keyword evidence="4" id="KW-0547">Nucleotide-binding</keyword>
<dbReference type="InterPro" id="IPR041118">
    <property type="entry name" value="Rx_N"/>
</dbReference>
<evidence type="ECO:0000256" key="3">
    <source>
        <dbReference type="ARBA" id="ARBA00022737"/>
    </source>
</evidence>
<evidence type="ECO:0000313" key="8">
    <source>
        <dbReference type="EMBL" id="KAG2606582.1"/>
    </source>
</evidence>
<dbReference type="Gene3D" id="3.40.50.300">
    <property type="entry name" value="P-loop containing nucleotide triphosphate hydrolases"/>
    <property type="match status" value="1"/>
</dbReference>
<dbReference type="GO" id="GO:0043531">
    <property type="term" value="F:ADP binding"/>
    <property type="evidence" value="ECO:0007669"/>
    <property type="project" value="InterPro"/>
</dbReference>
<dbReference type="OrthoDB" id="617360at2759"/>
<dbReference type="Proteomes" id="UP000823388">
    <property type="component" value="Chromosome 4N"/>
</dbReference>
<evidence type="ECO:0000256" key="2">
    <source>
        <dbReference type="ARBA" id="ARBA00022614"/>
    </source>
</evidence>
<dbReference type="AlphaFoldDB" id="A0A8T0T4E6"/>
<dbReference type="InterPro" id="IPR002182">
    <property type="entry name" value="NB-ARC"/>
</dbReference>
<dbReference type="EMBL" id="CM029044">
    <property type="protein sequence ID" value="KAG2606578.1"/>
    <property type="molecule type" value="Genomic_DNA"/>
</dbReference>
<evidence type="ECO:0000256" key="6">
    <source>
        <dbReference type="ARBA" id="ARBA00022840"/>
    </source>
</evidence>
<dbReference type="InterPro" id="IPR036388">
    <property type="entry name" value="WH-like_DNA-bd_sf"/>
</dbReference>
<accession>A0A8T0T4E6</accession>
<dbReference type="InterPro" id="IPR027417">
    <property type="entry name" value="P-loop_NTPase"/>
</dbReference>
<dbReference type="InterPro" id="IPR058922">
    <property type="entry name" value="WHD_DRP"/>
</dbReference>
<dbReference type="Pfam" id="PF25019">
    <property type="entry name" value="LRR_R13L1-DRL21"/>
    <property type="match status" value="1"/>
</dbReference>
<dbReference type="GO" id="GO:0009626">
    <property type="term" value="P:plant-type hypersensitive response"/>
    <property type="evidence" value="ECO:0007669"/>
    <property type="project" value="UniProtKB-ARBA"/>
</dbReference>
<dbReference type="GO" id="GO:0005524">
    <property type="term" value="F:ATP binding"/>
    <property type="evidence" value="ECO:0007669"/>
    <property type="project" value="UniProtKB-KW"/>
</dbReference>
<dbReference type="EMBL" id="CM029044">
    <property type="protein sequence ID" value="KAG2606579.1"/>
    <property type="molecule type" value="Genomic_DNA"/>
</dbReference>
<dbReference type="SUPFAM" id="SSF52540">
    <property type="entry name" value="P-loop containing nucleoside triphosphate hydrolases"/>
    <property type="match status" value="1"/>
</dbReference>
<keyword evidence="5" id="KW-0611">Plant defense</keyword>
<organism evidence="8 9">
    <name type="scientific">Panicum virgatum</name>
    <name type="common">Blackwell switchgrass</name>
    <dbReference type="NCBI Taxonomy" id="38727"/>
    <lineage>
        <taxon>Eukaryota</taxon>
        <taxon>Viridiplantae</taxon>
        <taxon>Streptophyta</taxon>
        <taxon>Embryophyta</taxon>
        <taxon>Tracheophyta</taxon>
        <taxon>Spermatophyta</taxon>
        <taxon>Magnoliopsida</taxon>
        <taxon>Liliopsida</taxon>
        <taxon>Poales</taxon>
        <taxon>Poaceae</taxon>
        <taxon>PACMAD clade</taxon>
        <taxon>Panicoideae</taxon>
        <taxon>Panicodae</taxon>
        <taxon>Paniceae</taxon>
        <taxon>Panicinae</taxon>
        <taxon>Panicum</taxon>
        <taxon>Panicum sect. Hiantes</taxon>
    </lineage>
</organism>
<evidence type="ECO:0000256" key="5">
    <source>
        <dbReference type="ARBA" id="ARBA00022821"/>
    </source>
</evidence>
<dbReference type="SUPFAM" id="SSF52058">
    <property type="entry name" value="L domain-like"/>
    <property type="match status" value="1"/>
</dbReference>
<proteinExistence type="inferred from homology"/>
<evidence type="ECO:0000313" key="9">
    <source>
        <dbReference type="Proteomes" id="UP000823388"/>
    </source>
</evidence>
<dbReference type="EMBL" id="CM029044">
    <property type="protein sequence ID" value="KAG2606580.1"/>
    <property type="molecule type" value="Genomic_DNA"/>
</dbReference>
<name>A0A8T0T4E6_PANVG</name>
<keyword evidence="3" id="KW-0677">Repeat</keyword>
<dbReference type="PANTHER" id="PTHR36766:SF64">
    <property type="entry name" value="OS12G0206100 PROTEIN"/>
    <property type="match status" value="1"/>
</dbReference>
<dbReference type="PRINTS" id="PR00364">
    <property type="entry name" value="DISEASERSIST"/>
</dbReference>
<dbReference type="Pfam" id="PF00931">
    <property type="entry name" value="NB-ARC"/>
    <property type="match status" value="1"/>
</dbReference>
<dbReference type="Gene3D" id="1.10.10.10">
    <property type="entry name" value="Winged helix-like DNA-binding domain superfamily/Winged helix DNA-binding domain"/>
    <property type="match status" value="1"/>
</dbReference>
<keyword evidence="6" id="KW-0067">ATP-binding</keyword>
<dbReference type="InterPro" id="IPR032675">
    <property type="entry name" value="LRR_dom_sf"/>
</dbReference>
<protein>
    <recommendedName>
        <fullName evidence="7">AAA+ ATPase domain-containing protein</fullName>
    </recommendedName>
</protein>
<dbReference type="GO" id="GO:0042742">
    <property type="term" value="P:defense response to bacterium"/>
    <property type="evidence" value="ECO:0007669"/>
    <property type="project" value="UniProtKB-ARBA"/>
</dbReference>
<dbReference type="Gene3D" id="3.80.10.10">
    <property type="entry name" value="Ribonuclease Inhibitor"/>
    <property type="match status" value="1"/>
</dbReference>
<dbReference type="EMBL" id="CM029044">
    <property type="protein sequence ID" value="KAG2606582.1"/>
    <property type="molecule type" value="Genomic_DNA"/>
</dbReference>
<dbReference type="PANTHER" id="PTHR36766">
    <property type="entry name" value="PLANT BROAD-SPECTRUM MILDEW RESISTANCE PROTEIN RPW8"/>
    <property type="match status" value="1"/>
</dbReference>
<dbReference type="EMBL" id="CM029044">
    <property type="protein sequence ID" value="KAG2606585.1"/>
    <property type="molecule type" value="Genomic_DNA"/>
</dbReference>
<gene>
    <name evidence="8" type="ORF">PVAP13_4NG061711</name>
</gene>
<dbReference type="InterPro" id="IPR003593">
    <property type="entry name" value="AAA+_ATPase"/>
</dbReference>
<evidence type="ECO:0000256" key="4">
    <source>
        <dbReference type="ARBA" id="ARBA00022741"/>
    </source>
</evidence>
<comment type="caution">
    <text evidence="8">The sequence shown here is derived from an EMBL/GenBank/DDBJ whole genome shotgun (WGS) entry which is preliminary data.</text>
</comment>
<dbReference type="SMART" id="SM00382">
    <property type="entry name" value="AAA"/>
    <property type="match status" value="1"/>
</dbReference>